<evidence type="ECO:0000313" key="3">
    <source>
        <dbReference type="Proteomes" id="UP000226031"/>
    </source>
</evidence>
<proteinExistence type="predicted"/>
<name>A0A2B7ZJX0_9EURO</name>
<dbReference type="AlphaFoldDB" id="A0A2B7ZJX0"/>
<accession>A0A2B7ZJX0</accession>
<evidence type="ECO:0000256" key="1">
    <source>
        <dbReference type="SAM" id="MobiDB-lite"/>
    </source>
</evidence>
<protein>
    <submittedName>
        <fullName evidence="2">Uncharacterized protein</fullName>
    </submittedName>
</protein>
<evidence type="ECO:0000313" key="2">
    <source>
        <dbReference type="EMBL" id="PGH34266.1"/>
    </source>
</evidence>
<gene>
    <name evidence="2" type="ORF">GX50_02943</name>
</gene>
<dbReference type="EMBL" id="PDND01000044">
    <property type="protein sequence ID" value="PGH34266.1"/>
    <property type="molecule type" value="Genomic_DNA"/>
</dbReference>
<dbReference type="Proteomes" id="UP000226031">
    <property type="component" value="Unassembled WGS sequence"/>
</dbReference>
<sequence>MATRYTHRQPTTDHRLNKSLNEILEILGCPLWHCSHPAPAAPMILLIALSTSTWADLKRLDSNSSLRHAGSEWLRRAEKHPSFYSTTTECRGDGGDGTPLEDQKK</sequence>
<feature type="region of interest" description="Disordered" evidence="1">
    <location>
        <begin position="84"/>
        <end position="105"/>
    </location>
</feature>
<organism evidence="2 3">
    <name type="scientific">[Emmonsia] crescens</name>
    <dbReference type="NCBI Taxonomy" id="73230"/>
    <lineage>
        <taxon>Eukaryota</taxon>
        <taxon>Fungi</taxon>
        <taxon>Dikarya</taxon>
        <taxon>Ascomycota</taxon>
        <taxon>Pezizomycotina</taxon>
        <taxon>Eurotiomycetes</taxon>
        <taxon>Eurotiomycetidae</taxon>
        <taxon>Onygenales</taxon>
        <taxon>Ajellomycetaceae</taxon>
        <taxon>Emergomyces</taxon>
    </lineage>
</organism>
<comment type="caution">
    <text evidence="2">The sequence shown here is derived from an EMBL/GenBank/DDBJ whole genome shotgun (WGS) entry which is preliminary data.</text>
</comment>
<keyword evidence="3" id="KW-1185">Reference proteome</keyword>
<reference evidence="2 3" key="1">
    <citation type="submission" date="2017-10" db="EMBL/GenBank/DDBJ databases">
        <title>Comparative genomics in systemic dimorphic fungi from Ajellomycetaceae.</title>
        <authorList>
            <person name="Munoz J.F."/>
            <person name="Mcewen J.G."/>
            <person name="Clay O.K."/>
            <person name="Cuomo C.A."/>
        </authorList>
    </citation>
    <scope>NUCLEOTIDE SEQUENCE [LARGE SCALE GENOMIC DNA]</scope>
    <source>
        <strain evidence="2 3">UAMH4076</strain>
    </source>
</reference>